<organism evidence="1 2">
    <name type="scientific">Mycena citricolor</name>
    <dbReference type="NCBI Taxonomy" id="2018698"/>
    <lineage>
        <taxon>Eukaryota</taxon>
        <taxon>Fungi</taxon>
        <taxon>Dikarya</taxon>
        <taxon>Basidiomycota</taxon>
        <taxon>Agaricomycotina</taxon>
        <taxon>Agaricomycetes</taxon>
        <taxon>Agaricomycetidae</taxon>
        <taxon>Agaricales</taxon>
        <taxon>Marasmiineae</taxon>
        <taxon>Mycenaceae</taxon>
        <taxon>Mycena</taxon>
    </lineage>
</organism>
<dbReference type="EMBL" id="CAVNYO010000169">
    <property type="protein sequence ID" value="CAK5270876.1"/>
    <property type="molecule type" value="Genomic_DNA"/>
</dbReference>
<dbReference type="AlphaFoldDB" id="A0AAD2H7N1"/>
<dbReference type="GO" id="GO:0016705">
    <property type="term" value="F:oxidoreductase activity, acting on paired donors, with incorporation or reduction of molecular oxygen"/>
    <property type="evidence" value="ECO:0007669"/>
    <property type="project" value="InterPro"/>
</dbReference>
<keyword evidence="2" id="KW-1185">Reference proteome</keyword>
<dbReference type="GO" id="GO:0004497">
    <property type="term" value="F:monooxygenase activity"/>
    <property type="evidence" value="ECO:0007669"/>
    <property type="project" value="InterPro"/>
</dbReference>
<gene>
    <name evidence="1" type="ORF">MYCIT1_LOCUS15640</name>
</gene>
<dbReference type="GO" id="GO:0005506">
    <property type="term" value="F:iron ion binding"/>
    <property type="evidence" value="ECO:0007669"/>
    <property type="project" value="InterPro"/>
</dbReference>
<protein>
    <submittedName>
        <fullName evidence="1">Uncharacterized protein</fullName>
    </submittedName>
</protein>
<sequence length="119" mass="12928">MEDLDPGLNEALFGVLSLASRFGYPQFLIEELASHLPASFLNWLFSKAPLRMFAVTRRTKALCSELGEQIVTESTASDNTVEGNHLFAKILAGNSSKSLPTDLLVDQTSILLIAGQDTT</sequence>
<comment type="caution">
    <text evidence="1">The sequence shown here is derived from an EMBL/GenBank/DDBJ whole genome shotgun (WGS) entry which is preliminary data.</text>
</comment>
<dbReference type="Gene3D" id="1.10.630.10">
    <property type="entry name" value="Cytochrome P450"/>
    <property type="match status" value="1"/>
</dbReference>
<feature type="non-terminal residue" evidence="1">
    <location>
        <position position="119"/>
    </location>
</feature>
<proteinExistence type="predicted"/>
<accession>A0AAD2H7N1</accession>
<reference evidence="1" key="1">
    <citation type="submission" date="2023-11" db="EMBL/GenBank/DDBJ databases">
        <authorList>
            <person name="De Vega J J."/>
            <person name="De Vega J J."/>
        </authorList>
    </citation>
    <scope>NUCLEOTIDE SEQUENCE</scope>
</reference>
<dbReference type="GO" id="GO:0020037">
    <property type="term" value="F:heme binding"/>
    <property type="evidence" value="ECO:0007669"/>
    <property type="project" value="InterPro"/>
</dbReference>
<name>A0AAD2H7N1_9AGAR</name>
<evidence type="ECO:0000313" key="1">
    <source>
        <dbReference type="EMBL" id="CAK5270876.1"/>
    </source>
</evidence>
<evidence type="ECO:0000313" key="2">
    <source>
        <dbReference type="Proteomes" id="UP001295794"/>
    </source>
</evidence>
<dbReference type="Proteomes" id="UP001295794">
    <property type="component" value="Unassembled WGS sequence"/>
</dbReference>
<dbReference type="InterPro" id="IPR036396">
    <property type="entry name" value="Cyt_P450_sf"/>
</dbReference>